<dbReference type="InterPro" id="IPR009665">
    <property type="entry name" value="YyaC"/>
</dbReference>
<protein>
    <submittedName>
        <fullName evidence="1">Spore protease YyaC</fullName>
    </submittedName>
</protein>
<name>A0A8J2YJM9_9BACL</name>
<proteinExistence type="predicted"/>
<dbReference type="AlphaFoldDB" id="A0A8J2YJM9"/>
<dbReference type="Proteomes" id="UP000628775">
    <property type="component" value="Unassembled WGS sequence"/>
</dbReference>
<dbReference type="GO" id="GO:0008233">
    <property type="term" value="F:peptidase activity"/>
    <property type="evidence" value="ECO:0007669"/>
    <property type="project" value="UniProtKB-KW"/>
</dbReference>
<organism evidence="1 2">
    <name type="scientific">Pullulanibacillus camelliae</name>
    <dbReference type="NCBI Taxonomy" id="1707096"/>
    <lineage>
        <taxon>Bacteria</taxon>
        <taxon>Bacillati</taxon>
        <taxon>Bacillota</taxon>
        <taxon>Bacilli</taxon>
        <taxon>Bacillales</taxon>
        <taxon>Sporolactobacillaceae</taxon>
        <taxon>Pullulanibacillus</taxon>
    </lineage>
</organism>
<dbReference type="EMBL" id="BMIR01000014">
    <property type="protein sequence ID" value="GGE48288.1"/>
    <property type="molecule type" value="Genomic_DNA"/>
</dbReference>
<comment type="caution">
    <text evidence="1">The sequence shown here is derived from an EMBL/GenBank/DDBJ whole genome shotgun (WGS) entry which is preliminary data.</text>
</comment>
<dbReference type="InterPro" id="IPR023430">
    <property type="entry name" value="Pept_HybD-like_dom_sf"/>
</dbReference>
<evidence type="ECO:0000313" key="1">
    <source>
        <dbReference type="EMBL" id="GGE48288.1"/>
    </source>
</evidence>
<evidence type="ECO:0000313" key="2">
    <source>
        <dbReference type="Proteomes" id="UP000628775"/>
    </source>
</evidence>
<dbReference type="Pfam" id="PF06866">
    <property type="entry name" value="DUF1256"/>
    <property type="match status" value="1"/>
</dbReference>
<dbReference type="NCBIfam" id="TIGR02841">
    <property type="entry name" value="spore_YyaC"/>
    <property type="match status" value="1"/>
</dbReference>
<gene>
    <name evidence="1" type="ORF">GCM10011391_28850</name>
</gene>
<dbReference type="GO" id="GO:0006508">
    <property type="term" value="P:proteolysis"/>
    <property type="evidence" value="ECO:0007669"/>
    <property type="project" value="UniProtKB-KW"/>
</dbReference>
<reference evidence="1" key="2">
    <citation type="submission" date="2020-09" db="EMBL/GenBank/DDBJ databases">
        <authorList>
            <person name="Sun Q."/>
            <person name="Zhou Y."/>
        </authorList>
    </citation>
    <scope>NUCLEOTIDE SEQUENCE</scope>
    <source>
        <strain evidence="1">CGMCC 1.15371</strain>
    </source>
</reference>
<reference evidence="1" key="1">
    <citation type="journal article" date="2014" name="Int. J. Syst. Evol. Microbiol.">
        <title>Complete genome sequence of Corynebacterium casei LMG S-19264T (=DSM 44701T), isolated from a smear-ripened cheese.</title>
        <authorList>
            <consortium name="US DOE Joint Genome Institute (JGI-PGF)"/>
            <person name="Walter F."/>
            <person name="Albersmeier A."/>
            <person name="Kalinowski J."/>
            <person name="Ruckert C."/>
        </authorList>
    </citation>
    <scope>NUCLEOTIDE SEQUENCE</scope>
    <source>
        <strain evidence="1">CGMCC 1.15371</strain>
    </source>
</reference>
<sequence length="214" mass="23850">MNLKRPFNLVKKSTEFCISYNDPFSRTKLTRSIESFIRDVPVTRQIVIVCIGTDRSTGDSLGPLVGRYLNRFSHQPYAIYGTIDAPVHAMNLSETIELIYTKYNHPFVIAVDACLGKYENIGNITLDKGAIKPGAGVKKKLPEIGDIHIKGIVNVSGYMEYLVLQNTRLSLVMNISEVIGSSLHNALINHFIRQTATKVSINQMELNPNPLVDS</sequence>
<keyword evidence="1" id="KW-0378">Hydrolase</keyword>
<dbReference type="RefSeq" id="WP_188695590.1">
    <property type="nucleotide sequence ID" value="NZ_BMIR01000014.1"/>
</dbReference>
<dbReference type="SUPFAM" id="SSF53163">
    <property type="entry name" value="HybD-like"/>
    <property type="match status" value="1"/>
</dbReference>
<keyword evidence="2" id="KW-1185">Reference proteome</keyword>
<accession>A0A8J2YJM9</accession>
<keyword evidence="1" id="KW-0645">Protease</keyword>